<reference evidence="3 4" key="1">
    <citation type="submission" date="2016-10" db="EMBL/GenBank/DDBJ databases">
        <authorList>
            <person name="de Groot N.N."/>
        </authorList>
    </citation>
    <scope>NUCLEOTIDE SEQUENCE [LARGE SCALE GENOMIC DNA]</scope>
    <source>
        <strain evidence="3 4">AB35.6</strain>
    </source>
</reference>
<feature type="transmembrane region" description="Helical" evidence="1">
    <location>
        <begin position="242"/>
        <end position="267"/>
    </location>
</feature>
<dbReference type="AlphaFoldDB" id="A0A1H4K8W4"/>
<dbReference type="PANTHER" id="PTHR30590">
    <property type="entry name" value="INNER MEMBRANE PROTEIN"/>
    <property type="match status" value="1"/>
</dbReference>
<keyword evidence="1" id="KW-1133">Transmembrane helix</keyword>
<dbReference type="Proteomes" id="UP000182409">
    <property type="component" value="Unassembled WGS sequence"/>
</dbReference>
<gene>
    <name evidence="3" type="ORF">SAMN05443244_1054</name>
</gene>
<dbReference type="EMBL" id="FNSD01000001">
    <property type="protein sequence ID" value="SEB54565.1"/>
    <property type="molecule type" value="Genomic_DNA"/>
</dbReference>
<protein>
    <recommendedName>
        <fullName evidence="2">DUF418 domain-containing protein</fullName>
    </recommendedName>
</protein>
<feature type="transmembrane region" description="Helical" evidence="1">
    <location>
        <begin position="114"/>
        <end position="133"/>
    </location>
</feature>
<name>A0A1H4K8W4_9BACT</name>
<accession>A0A1H4K8W4</accession>
<dbReference type="Pfam" id="PF04235">
    <property type="entry name" value="DUF418"/>
    <property type="match status" value="1"/>
</dbReference>
<keyword evidence="1" id="KW-0472">Membrane</keyword>
<dbReference type="InterPro" id="IPR052529">
    <property type="entry name" value="Bact_Transport_Assoc"/>
</dbReference>
<proteinExistence type="predicted"/>
<feature type="transmembrane region" description="Helical" evidence="1">
    <location>
        <begin position="323"/>
        <end position="344"/>
    </location>
</feature>
<feature type="transmembrane region" description="Helical" evidence="1">
    <location>
        <begin position="77"/>
        <end position="102"/>
    </location>
</feature>
<feature type="domain" description="DUF418" evidence="2">
    <location>
        <begin position="229"/>
        <end position="390"/>
    </location>
</feature>
<evidence type="ECO:0000256" key="1">
    <source>
        <dbReference type="SAM" id="Phobius"/>
    </source>
</evidence>
<feature type="transmembrane region" description="Helical" evidence="1">
    <location>
        <begin position="287"/>
        <end position="303"/>
    </location>
</feature>
<sequence length="407" mass="45947">MYEVPQGLPDTTFVNGHLALDLALLFFKWITTEGKDRLLFSILFGVGFFLMCERAEQKGYADRLAETFFRRNLWLCLLGILHGVFLWAGDILLTYGLSGLLFLYPCRKLKARNLLLAGVLLTCASSPLLPYFLGFAGEVDLHDEAGRVAALRASGVRPTGAQEKIELQWRELEVTHAVVPPSYDGGPSGRQPYRKTVEGQAHALITELSVSRVFIVMEATGAMLLGMGLYKAGFLTGKLPRSWYWATAASGLLLSAPVYGLTLWKVYRSSFNFIVVYKCLYVQYEPLRLVSGIAMLSLLMLFIQSDRATAVKAVLADVGQTALSNYLLTSMICQWLFLWSPFALFGKLTYLEHHGVMLVVWALNIVLSSLWLRAYQLGPFEWLWRSLTYWEWLPIRMEKNDRKMGLP</sequence>
<feature type="transmembrane region" description="Helical" evidence="1">
    <location>
        <begin position="213"/>
        <end position="230"/>
    </location>
</feature>
<feature type="transmembrane region" description="Helical" evidence="1">
    <location>
        <begin position="356"/>
        <end position="375"/>
    </location>
</feature>
<evidence type="ECO:0000259" key="2">
    <source>
        <dbReference type="Pfam" id="PF04235"/>
    </source>
</evidence>
<organism evidence="3 4">
    <name type="scientific">Terriglobus roseus</name>
    <dbReference type="NCBI Taxonomy" id="392734"/>
    <lineage>
        <taxon>Bacteria</taxon>
        <taxon>Pseudomonadati</taxon>
        <taxon>Acidobacteriota</taxon>
        <taxon>Terriglobia</taxon>
        <taxon>Terriglobales</taxon>
        <taxon>Acidobacteriaceae</taxon>
        <taxon>Terriglobus</taxon>
    </lineage>
</organism>
<evidence type="ECO:0000313" key="3">
    <source>
        <dbReference type="EMBL" id="SEB54565.1"/>
    </source>
</evidence>
<evidence type="ECO:0000313" key="4">
    <source>
        <dbReference type="Proteomes" id="UP000182409"/>
    </source>
</evidence>
<dbReference type="PANTHER" id="PTHR30590:SF2">
    <property type="entry name" value="INNER MEMBRANE PROTEIN"/>
    <property type="match status" value="1"/>
</dbReference>
<keyword evidence="1" id="KW-0812">Transmembrane</keyword>
<dbReference type="InterPro" id="IPR007349">
    <property type="entry name" value="DUF418"/>
</dbReference>